<name>A0A0A2KBR2_PENIT</name>
<dbReference type="OMA" id="RVHRTCH"/>
<dbReference type="SUPFAM" id="SSF57903">
    <property type="entry name" value="FYVE/PHD zinc finger"/>
    <property type="match status" value="1"/>
</dbReference>
<keyword evidence="3" id="KW-1185">Reference proteome</keyword>
<dbReference type="InterPro" id="IPR011011">
    <property type="entry name" value="Znf_FYVE_PHD"/>
</dbReference>
<dbReference type="OrthoDB" id="5370011at2759"/>
<feature type="compositionally biased region" description="Low complexity" evidence="1">
    <location>
        <begin position="30"/>
        <end position="52"/>
    </location>
</feature>
<dbReference type="HOGENOM" id="CLU_047721_1_0_1"/>
<proteinExistence type="predicted"/>
<evidence type="ECO:0000256" key="1">
    <source>
        <dbReference type="SAM" id="MobiDB-lite"/>
    </source>
</evidence>
<protein>
    <submittedName>
        <fullName evidence="2">Zinc finger, FYVE/PHD-type</fullName>
    </submittedName>
</protein>
<gene>
    <name evidence="2" type="ORF">PITC_072550</name>
</gene>
<dbReference type="STRING" id="40296.A0A0A2KBR2"/>
<evidence type="ECO:0000313" key="2">
    <source>
        <dbReference type="EMBL" id="KGO65262.1"/>
    </source>
</evidence>
<dbReference type="PhylomeDB" id="A0A0A2KBR2"/>
<feature type="region of interest" description="Disordered" evidence="1">
    <location>
        <begin position="247"/>
        <end position="269"/>
    </location>
</feature>
<evidence type="ECO:0000313" key="3">
    <source>
        <dbReference type="Proteomes" id="UP000030104"/>
    </source>
</evidence>
<reference evidence="2 3" key="1">
    <citation type="journal article" date="2015" name="Mol. Plant Microbe Interact.">
        <title>Genome, transcriptome, and functional analyses of Penicillium expansum provide new insights into secondary metabolism and pathogenicity.</title>
        <authorList>
            <person name="Ballester A.R."/>
            <person name="Marcet-Houben M."/>
            <person name="Levin E."/>
            <person name="Sela N."/>
            <person name="Selma-Lazaro C."/>
            <person name="Carmona L."/>
            <person name="Wisniewski M."/>
            <person name="Droby S."/>
            <person name="Gonzalez-Candelas L."/>
            <person name="Gabaldon T."/>
        </authorList>
    </citation>
    <scope>NUCLEOTIDE SEQUENCE [LARGE SCALE GENOMIC DNA]</scope>
    <source>
        <strain evidence="2 3">PHI-1</strain>
    </source>
</reference>
<comment type="caution">
    <text evidence="2">The sequence shown here is derived from an EMBL/GenBank/DDBJ whole genome shotgun (WGS) entry which is preliminary data.</text>
</comment>
<accession>A0A0A2KBR2</accession>
<dbReference type="AlphaFoldDB" id="A0A0A2KBR2"/>
<sequence length="341" mass="38662">MTQDSQPEEKPEGFSKYLERMTIVLHARSTTPAEVAPAKTTAPKATSSPAPALELEPAQELSPPGPVMITNYSKTQLERARTLFAKYGLTVDTSEWKTSPDPQLTRVTKPIRMRVRRTCHRCDTTFGAEKVCINCQHTRCTKCPRYPTARNKDHETSTRSPKLPETYVHQPRLIPRTSHLKLSTTKEIPIKMPSLTGGQDLVHRLVHQRIHRYCHLCTTILTPGSKECPSCIEERCKTSPRDTAKLEKYPDGYANDTTSPKLNPERTFRKPRRRVHYECHVCETWFQGNANTCAKCGQAKCDKTKRFPVKPETSPPAPKKIEEKFAAMALERKQDIGKARA</sequence>
<dbReference type="EMBL" id="JQGA01001514">
    <property type="protein sequence ID" value="KGO65262.1"/>
    <property type="molecule type" value="Genomic_DNA"/>
</dbReference>
<organism evidence="2 3">
    <name type="scientific">Penicillium italicum</name>
    <name type="common">Blue mold</name>
    <dbReference type="NCBI Taxonomy" id="40296"/>
    <lineage>
        <taxon>Eukaryota</taxon>
        <taxon>Fungi</taxon>
        <taxon>Dikarya</taxon>
        <taxon>Ascomycota</taxon>
        <taxon>Pezizomycotina</taxon>
        <taxon>Eurotiomycetes</taxon>
        <taxon>Eurotiomycetidae</taxon>
        <taxon>Eurotiales</taxon>
        <taxon>Aspergillaceae</taxon>
        <taxon>Penicillium</taxon>
    </lineage>
</organism>
<dbReference type="Proteomes" id="UP000030104">
    <property type="component" value="Unassembled WGS sequence"/>
</dbReference>
<feature type="region of interest" description="Disordered" evidence="1">
    <location>
        <begin position="28"/>
        <end position="65"/>
    </location>
</feature>